<feature type="binding site" evidence="3">
    <location>
        <position position="126"/>
    </location>
    <ligand>
        <name>a divalent metal cation</name>
        <dbReference type="ChEBI" id="CHEBI:60240"/>
    </ligand>
</feature>
<dbReference type="InterPro" id="IPR007837">
    <property type="entry name" value="DinB"/>
</dbReference>
<dbReference type="Pfam" id="PF05163">
    <property type="entry name" value="DinB"/>
    <property type="match status" value="1"/>
</dbReference>
<accession>A0A1E4RA54</accession>
<sequence length="171" mass="20260">MQLLFKYNWMVREDWFRWCEELSEEELLENRTGGMGNILHTLFHIVDVEWSWIRVLQGKEDFQENFDDYKSLEKVRKLTAEFHLEVESFVNKWDASMEERLLHLPLEDGTIETHTWGEIIRHTIAHEIHHIGQLSIWAREIGRKPVSANLIRRGLSSAFVDSVDALQADTK</sequence>
<dbReference type="Gene3D" id="1.20.120.450">
    <property type="entry name" value="dinb family like domain"/>
    <property type="match status" value="1"/>
</dbReference>
<dbReference type="GO" id="GO:0046872">
    <property type="term" value="F:metal ion binding"/>
    <property type="evidence" value="ECO:0007669"/>
    <property type="project" value="UniProtKB-KW"/>
</dbReference>
<protein>
    <submittedName>
        <fullName evidence="4">Damage-inducible protein DinB</fullName>
    </submittedName>
</protein>
<dbReference type="Proteomes" id="UP000094784">
    <property type="component" value="Unassembled WGS sequence"/>
</dbReference>
<feature type="binding site" evidence="3">
    <location>
        <position position="130"/>
    </location>
    <ligand>
        <name>a divalent metal cation</name>
        <dbReference type="ChEBI" id="CHEBI:60240"/>
    </ligand>
</feature>
<comment type="similarity">
    <text evidence="1">Belongs to the DinB family.</text>
</comment>
<organism evidence="4 5">
    <name type="scientific">Lysinibacillus fusiformis</name>
    <dbReference type="NCBI Taxonomy" id="28031"/>
    <lineage>
        <taxon>Bacteria</taxon>
        <taxon>Bacillati</taxon>
        <taxon>Bacillota</taxon>
        <taxon>Bacilli</taxon>
        <taxon>Bacillales</taxon>
        <taxon>Bacillaceae</taxon>
        <taxon>Lysinibacillus</taxon>
    </lineage>
</organism>
<dbReference type="InterPro" id="IPR034660">
    <property type="entry name" value="DinB/YfiT-like"/>
</dbReference>
<evidence type="ECO:0000256" key="3">
    <source>
        <dbReference type="PIRSR" id="PIRSR607837-1"/>
    </source>
</evidence>
<feature type="binding site" evidence="3">
    <location>
        <position position="44"/>
    </location>
    <ligand>
        <name>a divalent metal cation</name>
        <dbReference type="ChEBI" id="CHEBI:60240"/>
    </ligand>
</feature>
<name>A0A1E4RA54_9BACI</name>
<evidence type="ECO:0000256" key="2">
    <source>
        <dbReference type="ARBA" id="ARBA00022723"/>
    </source>
</evidence>
<evidence type="ECO:0000313" key="5">
    <source>
        <dbReference type="Proteomes" id="UP000094784"/>
    </source>
</evidence>
<gene>
    <name evidence="4" type="ORF">BG258_16240</name>
</gene>
<dbReference type="RefSeq" id="WP_069482249.1">
    <property type="nucleotide sequence ID" value="NZ_JARTJZ010000010.1"/>
</dbReference>
<dbReference type="PANTHER" id="PTHR37302">
    <property type="entry name" value="SLR1116 PROTEIN"/>
    <property type="match status" value="1"/>
</dbReference>
<comment type="caution">
    <text evidence="4">The sequence shown here is derived from an EMBL/GenBank/DDBJ whole genome shotgun (WGS) entry which is preliminary data.</text>
</comment>
<dbReference type="EMBL" id="MECQ01000001">
    <property type="protein sequence ID" value="ODV57350.1"/>
    <property type="molecule type" value="Genomic_DNA"/>
</dbReference>
<dbReference type="SUPFAM" id="SSF109854">
    <property type="entry name" value="DinB/YfiT-like putative metalloenzymes"/>
    <property type="match status" value="1"/>
</dbReference>
<evidence type="ECO:0000256" key="1">
    <source>
        <dbReference type="ARBA" id="ARBA00008635"/>
    </source>
</evidence>
<keyword evidence="2 3" id="KW-0479">Metal-binding</keyword>
<proteinExistence type="inferred from homology"/>
<dbReference type="AlphaFoldDB" id="A0A1E4RA54"/>
<reference evidence="4 5" key="1">
    <citation type="submission" date="2016-09" db="EMBL/GenBank/DDBJ databases">
        <title>Draft genome sequence of the soil isolate, Lysinibacillus fusiformis M5, a potential hypoxanthine producer.</title>
        <authorList>
            <person name="Gallegos-Monterrosa R."/>
            <person name="Maroti G."/>
            <person name="Balint B."/>
            <person name="Kovacs A.T."/>
        </authorList>
    </citation>
    <scope>NUCLEOTIDE SEQUENCE [LARGE SCALE GENOMIC DNA]</scope>
    <source>
        <strain evidence="4 5">M5</strain>
    </source>
</reference>
<dbReference type="OrthoDB" id="118635at2"/>
<evidence type="ECO:0000313" key="4">
    <source>
        <dbReference type="EMBL" id="ODV57350.1"/>
    </source>
</evidence>
<dbReference type="PANTHER" id="PTHR37302:SF3">
    <property type="entry name" value="DAMAGE-INDUCIBLE PROTEIN DINB"/>
    <property type="match status" value="1"/>
</dbReference>